<accession>A0A0F7FGQ9</accession>
<feature type="transmembrane region" description="Helical" evidence="7">
    <location>
        <begin position="28"/>
        <end position="50"/>
    </location>
</feature>
<gene>
    <name evidence="9" type="ORF">MA03_01780</name>
</gene>
<dbReference type="EMBL" id="CP009961">
    <property type="protein sequence ID" value="AKG38267.1"/>
    <property type="molecule type" value="Genomic_DNA"/>
</dbReference>
<evidence type="ECO:0000256" key="4">
    <source>
        <dbReference type="ARBA" id="ARBA00022692"/>
    </source>
</evidence>
<keyword evidence="4 7" id="KW-0812">Transmembrane</keyword>
<keyword evidence="2" id="KW-0813">Transport</keyword>
<evidence type="ECO:0000256" key="7">
    <source>
        <dbReference type="SAM" id="Phobius"/>
    </source>
</evidence>
<feature type="transmembrane region" description="Helical" evidence="7">
    <location>
        <begin position="119"/>
        <end position="137"/>
    </location>
</feature>
<evidence type="ECO:0000256" key="2">
    <source>
        <dbReference type="ARBA" id="ARBA00022448"/>
    </source>
</evidence>
<evidence type="ECO:0000313" key="10">
    <source>
        <dbReference type="Proteomes" id="UP000067434"/>
    </source>
</evidence>
<feature type="domain" description="Major facilitator superfamily (MFS) profile" evidence="8">
    <location>
        <begin position="24"/>
        <end position="387"/>
    </location>
</feature>
<evidence type="ECO:0000256" key="6">
    <source>
        <dbReference type="ARBA" id="ARBA00023136"/>
    </source>
</evidence>
<feature type="transmembrane region" description="Helical" evidence="7">
    <location>
        <begin position="149"/>
        <end position="172"/>
    </location>
</feature>
<dbReference type="Pfam" id="PF07690">
    <property type="entry name" value="MFS_1"/>
    <property type="match status" value="1"/>
</dbReference>
<keyword evidence="6 7" id="KW-0472">Membrane</keyword>
<evidence type="ECO:0000256" key="1">
    <source>
        <dbReference type="ARBA" id="ARBA00004651"/>
    </source>
</evidence>
<dbReference type="AlphaFoldDB" id="A0A0F7FGQ9"/>
<feature type="transmembrane region" description="Helical" evidence="7">
    <location>
        <begin position="62"/>
        <end position="82"/>
    </location>
</feature>
<dbReference type="GO" id="GO:0022857">
    <property type="term" value="F:transmembrane transporter activity"/>
    <property type="evidence" value="ECO:0007669"/>
    <property type="project" value="InterPro"/>
</dbReference>
<comment type="subcellular location">
    <subcellularLocation>
        <location evidence="1">Cell membrane</location>
        <topology evidence="1">Multi-pass membrane protein</topology>
    </subcellularLocation>
</comment>
<reference evidence="9 10" key="1">
    <citation type="journal article" date="2015" name="Stand. Genomic Sci.">
        <title>Complete genome sequence of and proposal of Thermofilum uzonense sp. nov. a novel hyperthermophilic crenarchaeon and emended description of the genus Thermofilum.</title>
        <authorList>
            <person name="Toshchakov S.V."/>
            <person name="Korzhenkov A.A."/>
            <person name="Samarov N.I."/>
            <person name="Mazunin I.O."/>
            <person name="Mozhey O.I."/>
            <person name="Shmyr I.S."/>
            <person name="Derbikova K.S."/>
            <person name="Taranov E.A."/>
            <person name="Dominova I.N."/>
            <person name="Bonch-Osmolovskaya E.A."/>
            <person name="Patrushev M.V."/>
            <person name="Podosokorskaya O.A."/>
            <person name="Kublanov I.V."/>
        </authorList>
    </citation>
    <scope>NUCLEOTIDE SEQUENCE [LARGE SCALE GENOMIC DNA]</scope>
    <source>
        <strain evidence="9 10">1807-2</strain>
    </source>
</reference>
<proteinExistence type="predicted"/>
<keyword evidence="5 7" id="KW-1133">Transmembrane helix</keyword>
<dbReference type="PATRIC" id="fig|1550241.5.peg.363"/>
<organism evidence="9 10">
    <name type="scientific">Infirmifilum uzonense</name>
    <dbReference type="NCBI Taxonomy" id="1550241"/>
    <lineage>
        <taxon>Archaea</taxon>
        <taxon>Thermoproteota</taxon>
        <taxon>Thermoprotei</taxon>
        <taxon>Thermofilales</taxon>
        <taxon>Thermofilaceae</taxon>
        <taxon>Infirmifilum</taxon>
    </lineage>
</organism>
<protein>
    <recommendedName>
        <fullName evidence="8">Major facilitator superfamily (MFS) profile domain-containing protein</fullName>
    </recommendedName>
</protein>
<feature type="transmembrane region" description="Helical" evidence="7">
    <location>
        <begin position="282"/>
        <end position="313"/>
    </location>
</feature>
<dbReference type="KEGG" id="thf:MA03_01780"/>
<feature type="transmembrane region" description="Helical" evidence="7">
    <location>
        <begin position="89"/>
        <end position="107"/>
    </location>
</feature>
<dbReference type="InterPro" id="IPR050171">
    <property type="entry name" value="MFS_Transporters"/>
</dbReference>
<dbReference type="PROSITE" id="PS50850">
    <property type="entry name" value="MFS"/>
    <property type="match status" value="1"/>
</dbReference>
<dbReference type="STRING" id="1550241.MA03_01780"/>
<dbReference type="SUPFAM" id="SSF103473">
    <property type="entry name" value="MFS general substrate transporter"/>
    <property type="match status" value="1"/>
</dbReference>
<dbReference type="InterPro" id="IPR020846">
    <property type="entry name" value="MFS_dom"/>
</dbReference>
<dbReference type="InterPro" id="IPR036259">
    <property type="entry name" value="MFS_trans_sf"/>
</dbReference>
<dbReference type="PANTHER" id="PTHR23517">
    <property type="entry name" value="RESISTANCE PROTEIN MDTM, PUTATIVE-RELATED-RELATED"/>
    <property type="match status" value="1"/>
</dbReference>
<keyword evidence="3" id="KW-1003">Cell membrane</keyword>
<evidence type="ECO:0000313" key="9">
    <source>
        <dbReference type="EMBL" id="AKG38267.1"/>
    </source>
</evidence>
<dbReference type="Proteomes" id="UP000067434">
    <property type="component" value="Chromosome"/>
</dbReference>
<feature type="transmembrane region" description="Helical" evidence="7">
    <location>
        <begin position="256"/>
        <end position="275"/>
    </location>
</feature>
<evidence type="ECO:0000259" key="8">
    <source>
        <dbReference type="PROSITE" id="PS50850"/>
    </source>
</evidence>
<evidence type="ECO:0000256" key="3">
    <source>
        <dbReference type="ARBA" id="ARBA00022475"/>
    </source>
</evidence>
<dbReference type="GO" id="GO:0005886">
    <property type="term" value="C:plasma membrane"/>
    <property type="evidence" value="ECO:0007669"/>
    <property type="project" value="UniProtKB-SubCell"/>
</dbReference>
<dbReference type="HOGENOM" id="CLU_705183_0_0_2"/>
<feature type="transmembrane region" description="Helical" evidence="7">
    <location>
        <begin position="363"/>
        <end position="383"/>
    </location>
</feature>
<feature type="transmembrane region" description="Helical" evidence="7">
    <location>
        <begin position="178"/>
        <end position="196"/>
    </location>
</feature>
<dbReference type="InterPro" id="IPR011701">
    <property type="entry name" value="MFS"/>
</dbReference>
<name>A0A0F7FGQ9_9CREN</name>
<sequence length="391" mass="42254">MFLTTVKKGYIYTTLGSKGTCMEVRIRLLVSSFTFMVGIGAIIATLPIVLRSISTNRVEISLAVTVWGLTYLLSNIPAGFLADRIGANRIVPIAFLANVPLGFLMYFGQTALEYTLARALEGVMEALVWTSIIGLMVKNTQDTKILGVSSIYATITLGFTLGPLAANILSSFSSRAPFLLYSSCSVISFLMTASLFKLDTVKLEKVKIKVELGKKTILPLLNALTVGLIESLLIVYAPEISQETKLLSPESLVSEYYFFGLLGQVSVGALYTFILSEHYISLAFIMLGLTFIIVPGSMMFVSIALLGFINAHITSRAQAKIAENMPGVESTGAGLANFAWALGYFLGAPFYSALNPGSLAPQVAIATIVITMLIVYLVIYYLGNPHQRAKA</sequence>
<evidence type="ECO:0000256" key="5">
    <source>
        <dbReference type="ARBA" id="ARBA00022989"/>
    </source>
</evidence>
<feature type="transmembrane region" description="Helical" evidence="7">
    <location>
        <begin position="217"/>
        <end position="236"/>
    </location>
</feature>
<keyword evidence="10" id="KW-1185">Reference proteome</keyword>
<dbReference type="Gene3D" id="1.20.1250.20">
    <property type="entry name" value="MFS general substrate transporter like domains"/>
    <property type="match status" value="1"/>
</dbReference>